<dbReference type="HOGENOM" id="CLU_004317_0_2_10"/>
<dbReference type="Gene3D" id="2.170.130.10">
    <property type="entry name" value="TonB-dependent receptor, plug domain"/>
    <property type="match status" value="1"/>
</dbReference>
<gene>
    <name evidence="13" type="ORF">Mucpa_1771</name>
</gene>
<evidence type="ECO:0000256" key="9">
    <source>
        <dbReference type="RuleBase" id="RU003357"/>
    </source>
</evidence>
<feature type="domain" description="TonB-dependent receptor-like beta-barrel" evidence="11">
    <location>
        <begin position="484"/>
        <end position="1093"/>
    </location>
</feature>
<evidence type="ECO:0000259" key="11">
    <source>
        <dbReference type="Pfam" id="PF00593"/>
    </source>
</evidence>
<keyword evidence="10" id="KW-0732">Signal</keyword>
<dbReference type="GO" id="GO:0009279">
    <property type="term" value="C:cell outer membrane"/>
    <property type="evidence" value="ECO:0007669"/>
    <property type="project" value="UniProtKB-SubCell"/>
</dbReference>
<feature type="signal peptide" evidence="10">
    <location>
        <begin position="1"/>
        <end position="21"/>
    </location>
</feature>
<sequence length="1135" mass="123744">MKITVFLIAIMCLRVSAATYAQNISISEKNAPIEKVIGQIKKQSNYVFWYESKLLKHALPVSINLQNGTIQQALDILVKDQALVYNIVDNTVVINEKTTPSGQPQLTLNIEGKVTDDKGMPLPGVSILIKGTQKGTVTDKNGNYKLAVERDQVLVFSFIGFKRKEVVVTGQQEINIALEVGQSQLNDVVVIGYGNQSREKLTSSISKVKSADLSRYSGASFAQQLAGKAAGVVINDGSAQPGTDPQIVIRGIGTLTAGRSPLVVVDGFPMSEGSSFNSINPQDIESIDVLKDAAAGAIYGSRAANGVILITTKKGSADKVKVSLDVYSGFQERHDNLRYVDAYQAAVYFTEARDNAYLSEDPTHRSITDDRATRVSKGASLRDLRLNYLQPYLDNQPGLTNTNWLNEVFRKAQLSSYNFSVSGGAGKTTYYISANYFKQDGIVINNGLERFSGTVKIESKLSKMFTYGISINPSYTKDKYFNNNSNNSNDVVSDITISYPFFTAYNADGSPTVSQQIKANTPEDGALAENPVALALLVKNNRNDFRTFGNTYLTFEPLPGLKIKTLAGADVRTNFYDVYSPSTVGGYRQSAPKPAVATETDGNIYNYISENTINYSQSIGRHNFDVLAGYTFQSETASSTTINGSGIPDDNITNIAGASAFTASTDRYTWAQISYLARIQYSYLDKYLLSGTLRRDGSSRFGDNNKWGNFPSVTAGYVISKESFFPQNNIVTFAKLRASWGAAGNNQVGNYSAKALVGSTSVNPNNVNNYNYNYVFGSTLASGFAATTTANNNLTWETKTSTDLGIDIGLFQNINIAADYYNSTTKNLLLDVPIPEQSGFVSSIQNIGKVSNEGFELELTGNNLKAGAFVFGFNGNIATNQNKVLALAPGQTQIIKGAESNFVTKVGGPVAEYYGYNITGVYKDQNSINATPHLAGTLVGDYMVEDVNHDGVIDSRDQKGFGTYNPKFTYGFGGSVNYKRFELNVSFNGVAGRKIFDRGLATLDDSGEGFSMPSQYYFDNRYNPVSNPNGTYAAPNLGNLSAARRLTKSASFSYDDASYLRLRNVQLAYNLPDAWTSKIKVSHIRLYTTANNLFTWTKYRGYNPDATSSNVLTNGLANTNYPVARSFIFGANVTF</sequence>
<dbReference type="Gene3D" id="2.40.170.20">
    <property type="entry name" value="TonB-dependent receptor, beta-barrel domain"/>
    <property type="match status" value="1"/>
</dbReference>
<comment type="similarity">
    <text evidence="8 9">Belongs to the TonB-dependent receptor family.</text>
</comment>
<dbReference type="InterPro" id="IPR012910">
    <property type="entry name" value="Plug_dom"/>
</dbReference>
<dbReference type="NCBIfam" id="TIGR04057">
    <property type="entry name" value="SusC_RagA_signa"/>
    <property type="match status" value="1"/>
</dbReference>
<dbReference type="Gene3D" id="2.60.40.1120">
    <property type="entry name" value="Carboxypeptidase-like, regulatory domain"/>
    <property type="match status" value="1"/>
</dbReference>
<feature type="chain" id="PRO_5003557135" evidence="10">
    <location>
        <begin position="22"/>
        <end position="1135"/>
    </location>
</feature>
<dbReference type="SUPFAM" id="SSF56935">
    <property type="entry name" value="Porins"/>
    <property type="match status" value="1"/>
</dbReference>
<keyword evidence="5 9" id="KW-0798">TonB box</keyword>
<proteinExistence type="inferred from homology"/>
<dbReference type="FunFam" id="2.60.40.1120:FF:000003">
    <property type="entry name" value="Outer membrane protein Omp121"/>
    <property type="match status" value="1"/>
</dbReference>
<keyword evidence="13" id="KW-0675">Receptor</keyword>
<evidence type="ECO:0000313" key="14">
    <source>
        <dbReference type="Proteomes" id="UP000002774"/>
    </source>
</evidence>
<dbReference type="AlphaFoldDB" id="H1Y8K7"/>
<dbReference type="FunFam" id="2.170.130.10:FF:000003">
    <property type="entry name" value="SusC/RagA family TonB-linked outer membrane protein"/>
    <property type="match status" value="1"/>
</dbReference>
<dbReference type="PROSITE" id="PS52016">
    <property type="entry name" value="TONB_DEPENDENT_REC_3"/>
    <property type="match status" value="1"/>
</dbReference>
<dbReference type="Pfam" id="PF13715">
    <property type="entry name" value="CarbopepD_reg_2"/>
    <property type="match status" value="1"/>
</dbReference>
<dbReference type="InterPro" id="IPR036942">
    <property type="entry name" value="Beta-barrel_TonB_sf"/>
</dbReference>
<evidence type="ECO:0000256" key="3">
    <source>
        <dbReference type="ARBA" id="ARBA00022452"/>
    </source>
</evidence>
<dbReference type="OrthoDB" id="9768177at2"/>
<dbReference type="InterPro" id="IPR037066">
    <property type="entry name" value="Plug_dom_sf"/>
</dbReference>
<dbReference type="STRING" id="714943.Mucpa_1771"/>
<evidence type="ECO:0000259" key="12">
    <source>
        <dbReference type="Pfam" id="PF07715"/>
    </source>
</evidence>
<keyword evidence="4 8" id="KW-0812">Transmembrane</keyword>
<evidence type="ECO:0000256" key="7">
    <source>
        <dbReference type="ARBA" id="ARBA00023237"/>
    </source>
</evidence>
<evidence type="ECO:0000256" key="8">
    <source>
        <dbReference type="PROSITE-ProRule" id="PRU01360"/>
    </source>
</evidence>
<dbReference type="InterPro" id="IPR023996">
    <property type="entry name" value="TonB-dep_OMP_SusC/RagA"/>
</dbReference>
<organism evidence="13 14">
    <name type="scientific">Mucilaginibacter paludis DSM 18603</name>
    <dbReference type="NCBI Taxonomy" id="714943"/>
    <lineage>
        <taxon>Bacteria</taxon>
        <taxon>Pseudomonadati</taxon>
        <taxon>Bacteroidota</taxon>
        <taxon>Sphingobacteriia</taxon>
        <taxon>Sphingobacteriales</taxon>
        <taxon>Sphingobacteriaceae</taxon>
        <taxon>Mucilaginibacter</taxon>
    </lineage>
</organism>
<evidence type="ECO:0000256" key="5">
    <source>
        <dbReference type="ARBA" id="ARBA00023077"/>
    </source>
</evidence>
<keyword evidence="2 8" id="KW-0813">Transport</keyword>
<dbReference type="Pfam" id="PF00593">
    <property type="entry name" value="TonB_dep_Rec_b-barrel"/>
    <property type="match status" value="1"/>
</dbReference>
<evidence type="ECO:0000256" key="4">
    <source>
        <dbReference type="ARBA" id="ARBA00022692"/>
    </source>
</evidence>
<dbReference type="InterPro" id="IPR039426">
    <property type="entry name" value="TonB-dep_rcpt-like"/>
</dbReference>
<evidence type="ECO:0000256" key="2">
    <source>
        <dbReference type="ARBA" id="ARBA00022448"/>
    </source>
</evidence>
<evidence type="ECO:0000313" key="13">
    <source>
        <dbReference type="EMBL" id="EHQ25925.1"/>
    </source>
</evidence>
<name>H1Y8K7_9SPHI</name>
<protein>
    <submittedName>
        <fullName evidence="13">TonB-dependent receptor plug</fullName>
    </submittedName>
</protein>
<comment type="subcellular location">
    <subcellularLocation>
        <location evidence="1 8">Cell outer membrane</location>
        <topology evidence="1 8">Multi-pass membrane protein</topology>
    </subcellularLocation>
</comment>
<dbReference type="Pfam" id="PF07715">
    <property type="entry name" value="Plug"/>
    <property type="match status" value="1"/>
</dbReference>
<evidence type="ECO:0000256" key="10">
    <source>
        <dbReference type="SAM" id="SignalP"/>
    </source>
</evidence>
<evidence type="ECO:0000256" key="1">
    <source>
        <dbReference type="ARBA" id="ARBA00004571"/>
    </source>
</evidence>
<keyword evidence="6 8" id="KW-0472">Membrane</keyword>
<dbReference type="eggNOG" id="COG4206">
    <property type="taxonomic scope" value="Bacteria"/>
</dbReference>
<dbReference type="RefSeq" id="WP_008505815.1">
    <property type="nucleotide sequence ID" value="NZ_CM001403.1"/>
</dbReference>
<dbReference type="InterPro" id="IPR008969">
    <property type="entry name" value="CarboxyPept-like_regulatory"/>
</dbReference>
<keyword evidence="14" id="KW-1185">Reference proteome</keyword>
<reference evidence="13" key="1">
    <citation type="submission" date="2011-09" db="EMBL/GenBank/DDBJ databases">
        <title>The permanent draft genome of Mucilaginibacter paludis DSM 18603.</title>
        <authorList>
            <consortium name="US DOE Joint Genome Institute (JGI-PGF)"/>
            <person name="Lucas S."/>
            <person name="Han J."/>
            <person name="Lapidus A."/>
            <person name="Bruce D."/>
            <person name="Goodwin L."/>
            <person name="Pitluck S."/>
            <person name="Peters L."/>
            <person name="Kyrpides N."/>
            <person name="Mavromatis K."/>
            <person name="Ivanova N."/>
            <person name="Mikhailova N."/>
            <person name="Held B."/>
            <person name="Detter J.C."/>
            <person name="Tapia R."/>
            <person name="Han C."/>
            <person name="Land M."/>
            <person name="Hauser L."/>
            <person name="Markowitz V."/>
            <person name="Cheng J.-F."/>
            <person name="Hugenholtz P."/>
            <person name="Woyke T."/>
            <person name="Wu D."/>
            <person name="Tindall B."/>
            <person name="Brambilla E."/>
            <person name="Klenk H.-P."/>
            <person name="Eisen J.A."/>
        </authorList>
    </citation>
    <scope>NUCLEOTIDE SEQUENCE [LARGE SCALE GENOMIC DNA]</scope>
    <source>
        <strain evidence="13">DSM 18603</strain>
    </source>
</reference>
<dbReference type="InterPro" id="IPR000531">
    <property type="entry name" value="Beta-barrel_TonB"/>
</dbReference>
<dbReference type="SUPFAM" id="SSF49464">
    <property type="entry name" value="Carboxypeptidase regulatory domain-like"/>
    <property type="match status" value="1"/>
</dbReference>
<accession>H1Y8K7</accession>
<dbReference type="Proteomes" id="UP000002774">
    <property type="component" value="Chromosome"/>
</dbReference>
<dbReference type="NCBIfam" id="TIGR04056">
    <property type="entry name" value="OMP_RagA_SusC"/>
    <property type="match status" value="1"/>
</dbReference>
<keyword evidence="7 8" id="KW-0998">Cell outer membrane</keyword>
<evidence type="ECO:0000256" key="6">
    <source>
        <dbReference type="ARBA" id="ARBA00023136"/>
    </source>
</evidence>
<dbReference type="InterPro" id="IPR023997">
    <property type="entry name" value="TonB-dep_OMP_SusC/RagA_CS"/>
</dbReference>
<keyword evidence="3 8" id="KW-1134">Transmembrane beta strand</keyword>
<dbReference type="EMBL" id="CM001403">
    <property type="protein sequence ID" value="EHQ25925.1"/>
    <property type="molecule type" value="Genomic_DNA"/>
</dbReference>
<feature type="domain" description="TonB-dependent receptor plug" evidence="12">
    <location>
        <begin position="199"/>
        <end position="307"/>
    </location>
</feature>